<dbReference type="OrthoDB" id="2056330at2"/>
<sequence length="52" mass="6076">MTEYMNEPINYEFTEQDIIDEYIKCGDIRKVAGIYCLEKKSVKSILKNEGVL</sequence>
<dbReference type="EMBL" id="PGET01000001">
    <property type="protein sequence ID" value="PJJ28528.1"/>
    <property type="molecule type" value="Genomic_DNA"/>
</dbReference>
<comment type="caution">
    <text evidence="1">The sequence shown here is derived from an EMBL/GenBank/DDBJ whole genome shotgun (WGS) entry which is preliminary data.</text>
</comment>
<evidence type="ECO:0000313" key="1">
    <source>
        <dbReference type="EMBL" id="PJJ28528.1"/>
    </source>
</evidence>
<accession>A0A2M8Z4Z9</accession>
<dbReference type="AlphaFoldDB" id="A0A2M8Z4Z9"/>
<gene>
    <name evidence="1" type="ORF">H171_2035</name>
</gene>
<dbReference type="RefSeq" id="WP_157803140.1">
    <property type="nucleotide sequence ID" value="NZ_PGET01000001.1"/>
</dbReference>
<name>A0A2M8Z4Z9_9FIRM</name>
<reference evidence="1 2" key="1">
    <citation type="submission" date="2017-11" db="EMBL/GenBank/DDBJ databases">
        <title>Understudied soil microbes with underappreciated capabilities: Untangling the Clostridium saccharolyticum group.</title>
        <authorList>
            <person name="Leschine S."/>
        </authorList>
    </citation>
    <scope>NUCLEOTIDE SEQUENCE [LARGE SCALE GENOMIC DNA]</scope>
    <source>
        <strain evidence="1 2">18A</strain>
    </source>
</reference>
<organism evidence="1 2">
    <name type="scientific">[Clostridium] celerecrescens 18A</name>
    <dbReference type="NCBI Taxonomy" id="1286362"/>
    <lineage>
        <taxon>Bacteria</taxon>
        <taxon>Bacillati</taxon>
        <taxon>Bacillota</taxon>
        <taxon>Clostridia</taxon>
        <taxon>Lachnospirales</taxon>
        <taxon>Lachnospiraceae</taxon>
        <taxon>Lacrimispora</taxon>
    </lineage>
</organism>
<dbReference type="Proteomes" id="UP000231092">
    <property type="component" value="Unassembled WGS sequence"/>
</dbReference>
<protein>
    <recommendedName>
        <fullName evidence="3">Helix-turn-helix protein</fullName>
    </recommendedName>
</protein>
<evidence type="ECO:0000313" key="2">
    <source>
        <dbReference type="Proteomes" id="UP000231092"/>
    </source>
</evidence>
<evidence type="ECO:0008006" key="3">
    <source>
        <dbReference type="Google" id="ProtNLM"/>
    </source>
</evidence>
<proteinExistence type="predicted"/>